<accession>A0ABM9NE97</accession>
<gene>
    <name evidence="7" type="ORF">MECH1_V1_0130</name>
</gene>
<sequence length="387" mass="42184">MSFPLSRRIADLQSSDIRLMTRACERVGGINLGQGLGDLPTPPSVREGAITAIQTNRNRYSLPEGIGELRRAIAAKLIRDNALDADPEREIVVTPGATGAFAAALTALFDPGDGIVLPEPYYGYHLNTIRLCDLDPHFLTLQGPGFELEEAALRSALRPNTRAILLCTPSNPSGKMLSEEEIRRVERVAADHDLLVITDEIYEYLTYDGRQHRSPAAVGGLRERTVSIFGFSKTFSITGWRLGYVVAPEPLAAAINLVNDLLYVCAPTPLQYGVLEGLRAAPDYFTHLRATYQRKRDLLCEGLAAAGLEPLIPNGAYYVLADIGRFGYPNAKAGALALLEQTGVAGVPGSAFYRSGEGERLIRFCFAKEDAVLREAVARLRRFRPAG</sequence>
<dbReference type="InterPro" id="IPR004839">
    <property type="entry name" value="Aminotransferase_I/II_large"/>
</dbReference>
<feature type="domain" description="Aminotransferase class I/classII large" evidence="6">
    <location>
        <begin position="30"/>
        <end position="380"/>
    </location>
</feature>
<comment type="cofactor">
    <cofactor evidence="1 5">
        <name>pyridoxal 5'-phosphate</name>
        <dbReference type="ChEBI" id="CHEBI:597326"/>
    </cofactor>
</comment>
<dbReference type="InterPro" id="IPR015421">
    <property type="entry name" value="PyrdxlP-dep_Trfase_major"/>
</dbReference>
<dbReference type="PANTHER" id="PTHR43807:SF20">
    <property type="entry name" value="FI04487P"/>
    <property type="match status" value="1"/>
</dbReference>
<dbReference type="InterPro" id="IPR004838">
    <property type="entry name" value="NHTrfase_class1_PyrdxlP-BS"/>
</dbReference>
<organism evidence="7 8">
    <name type="scientific">Candidatus Methylocalor cossyra</name>
    <dbReference type="NCBI Taxonomy" id="3108543"/>
    <lineage>
        <taxon>Bacteria</taxon>
        <taxon>Pseudomonadati</taxon>
        <taxon>Pseudomonadota</taxon>
        <taxon>Gammaproteobacteria</taxon>
        <taxon>Methylococcales</taxon>
        <taxon>Methylococcaceae</taxon>
        <taxon>Candidatus Methylocalor</taxon>
    </lineage>
</organism>
<dbReference type="Gene3D" id="3.90.1150.10">
    <property type="entry name" value="Aspartate Aminotransferase, domain 1"/>
    <property type="match status" value="1"/>
</dbReference>
<dbReference type="PROSITE" id="PS00105">
    <property type="entry name" value="AA_TRANSFER_CLASS_1"/>
    <property type="match status" value="1"/>
</dbReference>
<evidence type="ECO:0000313" key="8">
    <source>
        <dbReference type="Proteomes" id="UP001497493"/>
    </source>
</evidence>
<dbReference type="Pfam" id="PF00155">
    <property type="entry name" value="Aminotran_1_2"/>
    <property type="match status" value="1"/>
</dbReference>
<dbReference type="SUPFAM" id="SSF53383">
    <property type="entry name" value="PLP-dependent transferases"/>
    <property type="match status" value="1"/>
</dbReference>
<evidence type="ECO:0000313" key="7">
    <source>
        <dbReference type="EMBL" id="CAL1238911.1"/>
    </source>
</evidence>
<evidence type="ECO:0000256" key="3">
    <source>
        <dbReference type="ARBA" id="ARBA00022679"/>
    </source>
</evidence>
<dbReference type="InterPro" id="IPR015422">
    <property type="entry name" value="PyrdxlP-dep_Trfase_small"/>
</dbReference>
<evidence type="ECO:0000256" key="2">
    <source>
        <dbReference type="ARBA" id="ARBA00022576"/>
    </source>
</evidence>
<dbReference type="Proteomes" id="UP001497493">
    <property type="component" value="Chromosome"/>
</dbReference>
<keyword evidence="4" id="KW-0663">Pyridoxal phosphate</keyword>
<evidence type="ECO:0000259" key="6">
    <source>
        <dbReference type="Pfam" id="PF00155"/>
    </source>
</evidence>
<dbReference type="InterPro" id="IPR015424">
    <property type="entry name" value="PyrdxlP-dep_Trfase"/>
</dbReference>
<name>A0ABM9NE97_9GAMM</name>
<keyword evidence="3 5" id="KW-0808">Transferase</keyword>
<dbReference type="RefSeq" id="WP_348758518.1">
    <property type="nucleotide sequence ID" value="NZ_OZ026884.1"/>
</dbReference>
<keyword evidence="2 5" id="KW-0032">Aminotransferase</keyword>
<reference evidence="7 8" key="1">
    <citation type="submission" date="2024-04" db="EMBL/GenBank/DDBJ databases">
        <authorList>
            <person name="Cremers G."/>
        </authorList>
    </citation>
    <scope>NUCLEOTIDE SEQUENCE [LARGE SCALE GENOMIC DNA]</scope>
    <source>
        <strain evidence="7">MeCH1-AG</strain>
    </source>
</reference>
<dbReference type="InterPro" id="IPR051326">
    <property type="entry name" value="Kynurenine-oxoglutarate_AT"/>
</dbReference>
<dbReference type="CDD" id="cd00609">
    <property type="entry name" value="AAT_like"/>
    <property type="match status" value="1"/>
</dbReference>
<proteinExistence type="inferred from homology"/>
<dbReference type="EMBL" id="OZ026884">
    <property type="protein sequence ID" value="CAL1238911.1"/>
    <property type="molecule type" value="Genomic_DNA"/>
</dbReference>
<evidence type="ECO:0000256" key="4">
    <source>
        <dbReference type="ARBA" id="ARBA00022898"/>
    </source>
</evidence>
<keyword evidence="8" id="KW-1185">Reference proteome</keyword>
<dbReference type="EC" id="2.6.1.-" evidence="5"/>
<evidence type="ECO:0000256" key="1">
    <source>
        <dbReference type="ARBA" id="ARBA00001933"/>
    </source>
</evidence>
<protein>
    <recommendedName>
        <fullName evidence="5">Aminotransferase</fullName>
        <ecNumber evidence="5">2.6.1.-</ecNumber>
    </recommendedName>
</protein>
<dbReference type="PANTHER" id="PTHR43807">
    <property type="entry name" value="FI04487P"/>
    <property type="match status" value="1"/>
</dbReference>
<dbReference type="Gene3D" id="3.40.640.10">
    <property type="entry name" value="Type I PLP-dependent aspartate aminotransferase-like (Major domain)"/>
    <property type="match status" value="1"/>
</dbReference>
<dbReference type="GO" id="GO:0004069">
    <property type="term" value="F:L-aspartate:2-oxoglutarate aminotransferase activity"/>
    <property type="evidence" value="ECO:0007669"/>
    <property type="project" value="UniProtKB-EC"/>
</dbReference>
<comment type="similarity">
    <text evidence="5">Belongs to the class-I pyridoxal-phosphate-dependent aminotransferase family.</text>
</comment>
<evidence type="ECO:0000256" key="5">
    <source>
        <dbReference type="RuleBase" id="RU000481"/>
    </source>
</evidence>